<evidence type="ECO:0000256" key="4">
    <source>
        <dbReference type="ARBA" id="ARBA00022729"/>
    </source>
</evidence>
<proteinExistence type="inferred from homology"/>
<dbReference type="Proteomes" id="UP000182800">
    <property type="component" value="Unassembled WGS sequence"/>
</dbReference>
<organism evidence="6 8">
    <name type="scientific">Saliniramus fredricksonii</name>
    <dbReference type="NCBI Taxonomy" id="1653334"/>
    <lineage>
        <taxon>Bacteria</taxon>
        <taxon>Pseudomonadati</taxon>
        <taxon>Pseudomonadota</taxon>
        <taxon>Alphaproteobacteria</taxon>
        <taxon>Hyphomicrobiales</taxon>
        <taxon>Salinarimonadaceae</taxon>
        <taxon>Saliniramus</taxon>
    </lineage>
</organism>
<dbReference type="Gene3D" id="3.40.190.10">
    <property type="entry name" value="Periplasmic binding protein-like II"/>
    <property type="match status" value="2"/>
</dbReference>
<dbReference type="GO" id="GO:0042597">
    <property type="term" value="C:periplasmic space"/>
    <property type="evidence" value="ECO:0007669"/>
    <property type="project" value="UniProtKB-SubCell"/>
</dbReference>
<dbReference type="Pfam" id="PF01547">
    <property type="entry name" value="SBP_bac_1"/>
    <property type="match status" value="1"/>
</dbReference>
<dbReference type="EMBL" id="LJSX01000015">
    <property type="protein sequence ID" value="KPQ10551.1"/>
    <property type="molecule type" value="Genomic_DNA"/>
</dbReference>
<evidence type="ECO:0000313" key="8">
    <source>
        <dbReference type="Proteomes" id="UP000050497"/>
    </source>
</evidence>
<comment type="subcellular location">
    <subcellularLocation>
        <location evidence="1">Periplasm</location>
    </subcellularLocation>
</comment>
<evidence type="ECO:0000256" key="5">
    <source>
        <dbReference type="ARBA" id="ARBA00022764"/>
    </source>
</evidence>
<dbReference type="PANTHER" id="PTHR43649">
    <property type="entry name" value="ARABINOSE-BINDING PROTEIN-RELATED"/>
    <property type="match status" value="1"/>
</dbReference>
<dbReference type="SUPFAM" id="SSF53850">
    <property type="entry name" value="Periplasmic binding protein-like II"/>
    <property type="match status" value="1"/>
</dbReference>
<gene>
    <name evidence="7" type="ORF">GA0071312_1244</name>
    <name evidence="6" type="ORF">HLUCCO17_10830</name>
</gene>
<name>A0A0P8A5P8_9HYPH</name>
<keyword evidence="4" id="KW-0732">Signal</keyword>
<dbReference type="InterPro" id="IPR050490">
    <property type="entry name" value="Bact_solute-bd_prot1"/>
</dbReference>
<dbReference type="InterPro" id="IPR006059">
    <property type="entry name" value="SBP"/>
</dbReference>
<sequence>MQTRRDNATPTAFHRKTTDVKMENIRNESFVRAPAPIEGIAATGQASLPDVLGFVEALTAEIDTTLEIGEPNPHLNMVTALLKAHFSGKTVTATTLIAASGVPYATARRKLAQLLDAGLIEQRARTRSGRSFSLHPTLRLMTNWRQFCDRLLRLCAEIPGATAPGSEEYYFGASYVPASHTIAPPQVLPEPLTLGGGLRILVHSDPTFMVMDNLKRQFEQIIGTNISQRAFSIDRLRAEALRNAERRTSKYDIIAVDLPWIGEFAEAGVLAPLDTCLATDRLDPPDFHTAGWMAAHWGGRPYGVPSQTTPELLFYRTDLFAEAGLPPPHTTDAVIAAARHFHAPHLGRYGIAWNAARGTALGHQFLMTCADFGQPVINLDPIAGGFAADVAARSDIVPTIDTALGLEACAYLRALLEYSPPDILSMSWYERIRPYAAGTIPMAYGYTLLAPYFERDPASPAFGKTGYLPHPAGPKGRPVAPVGGYAMGIPANIAPERRAAAVEALIAFTSPEAQKLYVLNGSRTAPRYSVGADPEVRGMSPIFEAVDAMSLRDELQYWPRPPIPEIAAIIEICGQEIHDMLRGIITPRIALQRAQSRAEDALKQSRMLRRTPWIPPA</sequence>
<dbReference type="AlphaFoldDB" id="A0A0P8A5P8"/>
<accession>A0A0P8A5P8</accession>
<keyword evidence="9" id="KW-1185">Reference proteome</keyword>
<dbReference type="STRING" id="1653334.GA0071312_1244"/>
<evidence type="ECO:0000256" key="2">
    <source>
        <dbReference type="ARBA" id="ARBA00008520"/>
    </source>
</evidence>
<evidence type="ECO:0000313" key="6">
    <source>
        <dbReference type="EMBL" id="KPQ10551.1"/>
    </source>
</evidence>
<comment type="caution">
    <text evidence="6">The sequence shown here is derived from an EMBL/GenBank/DDBJ whole genome shotgun (WGS) entry which is preliminary data.</text>
</comment>
<protein>
    <submittedName>
        <fullName evidence="7">Carbohydrate ABC transporter substrate-binding protein, CUT1 family</fullName>
    </submittedName>
    <submittedName>
        <fullName evidence="6">Multiple sugar transport system substrate-binding protein</fullName>
    </submittedName>
</protein>
<dbReference type="Proteomes" id="UP000050497">
    <property type="component" value="Unassembled WGS sequence"/>
</dbReference>
<reference evidence="6 8" key="1">
    <citation type="submission" date="2015-09" db="EMBL/GenBank/DDBJ databases">
        <title>Identification and resolution of microdiversity through metagenomic sequencing of parallel consortia.</title>
        <authorList>
            <person name="Nelson W.C."/>
            <person name="Romine M.F."/>
            <person name="Lindemann S.R."/>
        </authorList>
    </citation>
    <scope>NUCLEOTIDE SEQUENCE [LARGE SCALE GENOMIC DNA]</scope>
    <source>
        <strain evidence="6">HL-109</strain>
    </source>
</reference>
<keyword evidence="3" id="KW-0813">Transport</keyword>
<evidence type="ECO:0000313" key="9">
    <source>
        <dbReference type="Proteomes" id="UP000182800"/>
    </source>
</evidence>
<keyword evidence="5" id="KW-0574">Periplasm</keyword>
<dbReference type="PANTHER" id="PTHR43649:SF34">
    <property type="entry name" value="ABC TRANSPORTER PERIPLASMIC-BINDING PROTEIN YCJN-RELATED"/>
    <property type="match status" value="1"/>
</dbReference>
<evidence type="ECO:0000256" key="1">
    <source>
        <dbReference type="ARBA" id="ARBA00004418"/>
    </source>
</evidence>
<dbReference type="EMBL" id="FMBM01000001">
    <property type="protein sequence ID" value="SCC79925.1"/>
    <property type="molecule type" value="Genomic_DNA"/>
</dbReference>
<evidence type="ECO:0000256" key="3">
    <source>
        <dbReference type="ARBA" id="ARBA00022448"/>
    </source>
</evidence>
<dbReference type="PATRIC" id="fig|1653334.4.peg.3502"/>
<evidence type="ECO:0000313" key="7">
    <source>
        <dbReference type="EMBL" id="SCC79925.1"/>
    </source>
</evidence>
<reference evidence="7 9" key="2">
    <citation type="submission" date="2016-08" db="EMBL/GenBank/DDBJ databases">
        <authorList>
            <person name="Varghese N."/>
            <person name="Submissions Spin"/>
        </authorList>
    </citation>
    <scope>NUCLEOTIDE SEQUENCE [LARGE SCALE GENOMIC DNA]</scope>
    <source>
        <strain evidence="7 9">HL-109</strain>
    </source>
</reference>
<comment type="similarity">
    <text evidence="2">Belongs to the bacterial solute-binding protein 1 family.</text>
</comment>
<keyword evidence="6" id="KW-0762">Sugar transport</keyword>